<dbReference type="VEuPathDB" id="MicrosporidiaDB:TUBRATIS_28450"/>
<reference evidence="1 2" key="1">
    <citation type="submission" date="2018-10" db="EMBL/GenBank/DDBJ databases">
        <title>Draft genome sequence of the microsporidian Tubulinosema ratisbonensis.</title>
        <authorList>
            <person name="Polonais V."/>
            <person name="Peyretaillade E."/>
            <person name="Niehus S."/>
            <person name="Wawrzyniak I."/>
            <person name="Franchet A."/>
            <person name="Gaspin C."/>
            <person name="Reichstadt M."/>
            <person name="Belser C."/>
            <person name="Labadie K."/>
            <person name="Delbac F."/>
            <person name="Ferrandon D."/>
        </authorList>
    </citation>
    <scope>NUCLEOTIDE SEQUENCE [LARGE SCALE GENOMIC DNA]</scope>
    <source>
        <strain evidence="1 2">Franzen</strain>
    </source>
</reference>
<evidence type="ECO:0000313" key="1">
    <source>
        <dbReference type="EMBL" id="RVD90718.1"/>
    </source>
</evidence>
<dbReference type="AlphaFoldDB" id="A0A437AI06"/>
<keyword evidence="2" id="KW-1185">Reference proteome</keyword>
<accession>A0A437AI06</accession>
<comment type="caution">
    <text evidence="1">The sequence shown here is derived from an EMBL/GenBank/DDBJ whole genome shotgun (WGS) entry which is preliminary data.</text>
</comment>
<proteinExistence type="predicted"/>
<name>A0A437AI06_9MICR</name>
<dbReference type="Proteomes" id="UP000282876">
    <property type="component" value="Unassembled WGS sequence"/>
</dbReference>
<gene>
    <name evidence="1" type="ORF">TUBRATIS_28450</name>
</gene>
<evidence type="ECO:0000313" key="2">
    <source>
        <dbReference type="Proteomes" id="UP000282876"/>
    </source>
</evidence>
<sequence>MLNYLLKLSKINQSHCDSSDYNRFFYLCEQFVKREGYKCKKIENEIINLYSETTNNLIKSNLIILLAYYDVDLIINFEDDDLLDSYLFFLSFRKRYLKEKERIVKLLYQSYWLKNLYLILKNDEFKEEIENFIDSDTQINDKLKLMTNINYFTNIDHFLKYLGDKNKYTCFLAYELIYLYKEKGNNLVIKELQVDDLINFLYFSFDFLEEKEEILCCVKENNLCRLKSILKKYLKCVKDLKIDKRVEGLKVFNKLDSGSELEVEEENFDYLFDSSSYKDMCDCIE</sequence>
<protein>
    <submittedName>
        <fullName evidence="1">Uncharacterized protein</fullName>
    </submittedName>
</protein>
<dbReference type="EMBL" id="RCSS01000796">
    <property type="protein sequence ID" value="RVD90718.1"/>
    <property type="molecule type" value="Genomic_DNA"/>
</dbReference>
<dbReference type="OrthoDB" id="2190644at2759"/>
<organism evidence="1 2">
    <name type="scientific">Tubulinosema ratisbonensis</name>
    <dbReference type="NCBI Taxonomy" id="291195"/>
    <lineage>
        <taxon>Eukaryota</taxon>
        <taxon>Fungi</taxon>
        <taxon>Fungi incertae sedis</taxon>
        <taxon>Microsporidia</taxon>
        <taxon>Tubulinosematoidea</taxon>
        <taxon>Tubulinosematidae</taxon>
        <taxon>Tubulinosema</taxon>
    </lineage>
</organism>